<name>A0ABT2G1A2_9BACT</name>
<feature type="signal peptide" evidence="2">
    <location>
        <begin position="1"/>
        <end position="20"/>
    </location>
</feature>
<dbReference type="Proteomes" id="UP001206788">
    <property type="component" value="Unassembled WGS sequence"/>
</dbReference>
<protein>
    <submittedName>
        <fullName evidence="4">Heme-binding domain-containing protein</fullName>
    </submittedName>
</protein>
<dbReference type="SUPFAM" id="SSF46626">
    <property type="entry name" value="Cytochrome c"/>
    <property type="match status" value="1"/>
</dbReference>
<dbReference type="Pfam" id="PF14376">
    <property type="entry name" value="Haem_bd"/>
    <property type="match status" value="1"/>
</dbReference>
<dbReference type="RefSeq" id="WP_259412722.1">
    <property type="nucleotide sequence ID" value="NZ_JANWGH010000001.1"/>
</dbReference>
<evidence type="ECO:0000256" key="2">
    <source>
        <dbReference type="SAM" id="SignalP"/>
    </source>
</evidence>
<proteinExistence type="predicted"/>
<reference evidence="4 5" key="1">
    <citation type="submission" date="2022-08" db="EMBL/GenBank/DDBJ databases">
        <title>Algoriphagus sp. CAU 1643 isolated from mud.</title>
        <authorList>
            <person name="Kim W."/>
        </authorList>
    </citation>
    <scope>NUCLEOTIDE SEQUENCE [LARGE SCALE GENOMIC DNA]</scope>
    <source>
        <strain evidence="4 5">CAU 1643</strain>
    </source>
</reference>
<dbReference type="SMART" id="SM01235">
    <property type="entry name" value="Haem_bd"/>
    <property type="match status" value="1"/>
</dbReference>
<feature type="region of interest" description="Disordered" evidence="1">
    <location>
        <begin position="96"/>
        <end position="128"/>
    </location>
</feature>
<evidence type="ECO:0000259" key="3">
    <source>
        <dbReference type="SMART" id="SM01235"/>
    </source>
</evidence>
<dbReference type="InterPro" id="IPR025992">
    <property type="entry name" value="Haem-bd"/>
</dbReference>
<accession>A0ABT2G1A2</accession>
<keyword evidence="5" id="KW-1185">Reference proteome</keyword>
<evidence type="ECO:0000256" key="1">
    <source>
        <dbReference type="SAM" id="MobiDB-lite"/>
    </source>
</evidence>
<organism evidence="4 5">
    <name type="scientific">Algoriphagus limi</name>
    <dbReference type="NCBI Taxonomy" id="2975273"/>
    <lineage>
        <taxon>Bacteria</taxon>
        <taxon>Pseudomonadati</taxon>
        <taxon>Bacteroidota</taxon>
        <taxon>Cytophagia</taxon>
        <taxon>Cytophagales</taxon>
        <taxon>Cyclobacteriaceae</taxon>
        <taxon>Algoriphagus</taxon>
    </lineage>
</organism>
<dbReference type="EMBL" id="JANWGH010000001">
    <property type="protein sequence ID" value="MCS5489043.1"/>
    <property type="molecule type" value="Genomic_DNA"/>
</dbReference>
<feature type="domain" description="Haem-binding" evidence="3">
    <location>
        <begin position="12"/>
        <end position="127"/>
    </location>
</feature>
<evidence type="ECO:0000313" key="4">
    <source>
        <dbReference type="EMBL" id="MCS5489043.1"/>
    </source>
</evidence>
<comment type="caution">
    <text evidence="4">The sequence shown here is derived from an EMBL/GenBank/DDBJ whole genome shotgun (WGS) entry which is preliminary data.</text>
</comment>
<keyword evidence="2" id="KW-0732">Signal</keyword>
<dbReference type="InterPro" id="IPR036909">
    <property type="entry name" value="Cyt_c-like_dom_sf"/>
</dbReference>
<feature type="compositionally biased region" description="Basic and acidic residues" evidence="1">
    <location>
        <begin position="98"/>
        <end position="117"/>
    </location>
</feature>
<dbReference type="Gene3D" id="1.10.760.10">
    <property type="entry name" value="Cytochrome c-like domain"/>
    <property type="match status" value="1"/>
</dbReference>
<feature type="chain" id="PRO_5045208888" evidence="2">
    <location>
        <begin position="21"/>
        <end position="128"/>
    </location>
</feature>
<gene>
    <name evidence="4" type="ORF">NY014_01295</name>
</gene>
<sequence>MKKLFLFSAFGFALIIFLQAMPKTDTPIQPELNDEAPAIPEDVMAVVQQKCYGCHNAESKNEKGKEKLDWDELESAKKGKALATMKKITEVLEGDEMPPEKFLERKPEGKLTDEEKATLLAWSSGKKK</sequence>
<evidence type="ECO:0000313" key="5">
    <source>
        <dbReference type="Proteomes" id="UP001206788"/>
    </source>
</evidence>